<organism evidence="2 3">
    <name type="scientific">Echinicola soli</name>
    <dbReference type="NCBI Taxonomy" id="2591634"/>
    <lineage>
        <taxon>Bacteria</taxon>
        <taxon>Pseudomonadati</taxon>
        <taxon>Bacteroidota</taxon>
        <taxon>Cytophagia</taxon>
        <taxon>Cytophagales</taxon>
        <taxon>Cyclobacteriaceae</taxon>
        <taxon>Echinicola</taxon>
    </lineage>
</organism>
<dbReference type="OrthoDB" id="1036398at2"/>
<dbReference type="SUPFAM" id="SSF55545">
    <property type="entry name" value="beta-N-acetylhexosaminidase-like domain"/>
    <property type="match status" value="1"/>
</dbReference>
<name>A0A514CKY4_9BACT</name>
<proteinExistence type="predicted"/>
<dbReference type="KEGG" id="echi:FKX85_16175"/>
<evidence type="ECO:0008006" key="4">
    <source>
        <dbReference type="Google" id="ProtNLM"/>
    </source>
</evidence>
<protein>
    <recommendedName>
        <fullName evidence="4">Glycosyl hydrolase family 20, domain 2</fullName>
    </recommendedName>
</protein>
<dbReference type="InterPro" id="IPR029018">
    <property type="entry name" value="Hex-like_dom2"/>
</dbReference>
<dbReference type="Gene3D" id="3.30.379.10">
    <property type="entry name" value="Chitobiase/beta-hexosaminidase domain 2-like"/>
    <property type="match status" value="1"/>
</dbReference>
<dbReference type="Proteomes" id="UP000316614">
    <property type="component" value="Chromosome"/>
</dbReference>
<evidence type="ECO:0000313" key="3">
    <source>
        <dbReference type="Proteomes" id="UP000316614"/>
    </source>
</evidence>
<reference evidence="2 3" key="1">
    <citation type="submission" date="2019-06" db="EMBL/GenBank/DDBJ databases">
        <title>Echinicola alkalisoli sp. nov. isolated from saline soil.</title>
        <authorList>
            <person name="Sun J.-Q."/>
            <person name="Xu L."/>
        </authorList>
    </citation>
    <scope>NUCLEOTIDE SEQUENCE [LARGE SCALE GENOMIC DNA]</scope>
    <source>
        <strain evidence="2 3">LN3S3</strain>
    </source>
</reference>
<sequence length="856" mass="99095">MNIKVNKQYVMIVLFMALISHVFAQKKLVYVAAEKEAVAQLAASELVKYLNQMYPADEFVQVNKSGKSPTFRLELNKNNKSLNGKAEAFCIYKRKNQVVIEAAKPRGLLYGVFEFLENRGCYFQLSDEFVPVYKNTSFTIPEINICDVPLTQKRIVFNWHNFLSGCSGWELADWQKYIRQASKLRYNTIMIHAYGNNPMIKFTYNGLEKTIGYMSSTNKGRDWGTQHANDVRNIIGAESLYTDKVFAPEAAKVTDDQRYTTAKELMQQVFDYAHQWGMKIILAYDVDSEPANPQNILKTLPEHALIKIEKGKYVVANPDTKEGYEYYKAQLKQILDDYPQIDEYALWNRAHTGKYGIIWGLIRKDDMPETWQKEFEQAFPDEKENTAFNHVVFAWSKMLDTYQRLLKDLGKEHIKLSTGSWSFDFMGPLHRVADKSIPFIPLDFRIEFGKEEIREQISTVSQQRRVIPILWSHHDDFSYVGRPYRPFENLADVFEKMEIKDFAIIHWLTRPQDYYFKNTMQQLWQQSKNKKLESTLSDYSNAVINTSDSVLFAKFLTNWMKDAPMFGRETSNNLIDRKLLEVEKVIADCSQRIDQLQKIDKSHLNAYAGDLVSFHLNYDKFIRSFYEAHSDFEKANAAIKDKDIATATRLADGINPEKVINHFSDAIRSTETSAGGKGMLYSLNTRWLPQMTALKQSLGLKEITYIFGETKHDFLAKDPGKHTFYFDKNGHLSQCLGNYETKLVEYENKQKCEDQFCGVVIESTYSFDYKPFVDFDFSKTLKGTLHLYLSTMNTSKARVKITQKSTDGASKEIVVDGKDVELEMPINVVDKFFVVDFDTDAPVVLNKMVFKQERSE</sequence>
<dbReference type="AlphaFoldDB" id="A0A514CKY4"/>
<dbReference type="EMBL" id="CP041253">
    <property type="protein sequence ID" value="QDH80495.1"/>
    <property type="molecule type" value="Genomic_DNA"/>
</dbReference>
<dbReference type="GO" id="GO:0016787">
    <property type="term" value="F:hydrolase activity"/>
    <property type="evidence" value="ECO:0007669"/>
    <property type="project" value="UniProtKB-KW"/>
</dbReference>
<keyword evidence="3" id="KW-1185">Reference proteome</keyword>
<accession>A0A514CKY4</accession>
<dbReference type="GO" id="GO:0005975">
    <property type="term" value="P:carbohydrate metabolic process"/>
    <property type="evidence" value="ECO:0007669"/>
    <property type="project" value="UniProtKB-ARBA"/>
</dbReference>
<evidence type="ECO:0000256" key="1">
    <source>
        <dbReference type="ARBA" id="ARBA00022801"/>
    </source>
</evidence>
<dbReference type="RefSeq" id="WP_141615728.1">
    <property type="nucleotide sequence ID" value="NZ_CP041253.1"/>
</dbReference>
<evidence type="ECO:0000313" key="2">
    <source>
        <dbReference type="EMBL" id="QDH80495.1"/>
    </source>
</evidence>
<gene>
    <name evidence="2" type="ORF">FKX85_16175</name>
</gene>
<keyword evidence="1" id="KW-0378">Hydrolase</keyword>